<dbReference type="PROSITE" id="PS51318">
    <property type="entry name" value="TAT"/>
    <property type="match status" value="1"/>
</dbReference>
<evidence type="ECO:0000313" key="10">
    <source>
        <dbReference type="EMBL" id="TDD59395.1"/>
    </source>
</evidence>
<feature type="chain" id="PRO_5038947919" description="Peptidase S8/S53 domain-containing protein" evidence="8">
    <location>
        <begin position="37"/>
        <end position="1100"/>
    </location>
</feature>
<dbReference type="InterPro" id="IPR023828">
    <property type="entry name" value="Peptidase_S8_Ser-AS"/>
</dbReference>
<dbReference type="Pfam" id="PF00082">
    <property type="entry name" value="Peptidase_S8"/>
    <property type="match status" value="1"/>
</dbReference>
<dbReference type="PANTHER" id="PTHR43806:SF65">
    <property type="entry name" value="SERINE PROTEASE APRX"/>
    <property type="match status" value="1"/>
</dbReference>
<sequence length="1100" mass="115169">MPAPNNTATPRSRRRAVAAVASIAALGISLSGLPQASATPTKPVTTQAEQTALRRVVTLISGDRVTIYLGGKATVEPAAGRRGIAFSSYRVKDHLYVVPSDVQRQVASGRLDRRLFDVTGLIEAKYDDASTKAIPLIVTYAGNAKTRAAAPGATLTRQLPSVNGAALSIDKTKAATFLRGATNARSATAIEKIWLDGRRKVLLDQSVPQIGAPEAWKTGFTGKGVKVAVLDTGIDATHPDLAPQVAGAKNFTPEPDGDQVGHGTHVASAIAGTGAASGGKYKGVAPDAKLYDGKVCQVFGCLESAMLAGMEWAANEVKATVVNFSIGGGDTPEIDPLEEAVNRLTAQTGTLFVVAAGNSGPAAGTIDSPGSADAALTVGAVDKQNQLADFSSIGPRVGGGVIKPDVTAPGVDIVAARSKDAEIGDPVGDKYLRLSGTSMATPHTVGEVAILAQQHPDWKATELKAAITGSAKPAPGQTTYQQGAGRIDVAKAIKQTVISDPGNLSFGTTAWPHNDDTPVTKTLTYRNLGDQPVTLNLATTLNDPAGTAAPAGALTLSANTLTIPAGGSASVQATSNTKHNGPDGLYSGRVVATAGAASIGTGIAVDKEVESYNLKVRTTGPDGQPTQPFIVVYGFDNDFFGFFGSDEDEMTLRLPKSGYLLQTYLTIPDPSDPENPNKGSFYGVVQPNLQLTADSSTDLDARVAKRVTVTVPKAGAKVASGTIGFARTGAAGVGQSDALLFDFDNVFTGQIGPALPPAEMTGFVSTQWGEPGTDERYMFTNSPYLYATNDETPGTYPNGFTRHVQDRQLAEVTQQVNAASDREVERVVFGGSGWSIVINYNQPISTKLLADPGPDKWYTELNEVVPDPDPAQFPEVITGLTGPEHTYRAGQKYRERFNAAVFTPAPVSAVRAGDKLTLLVDSLSDADGNRGFTKTDSESSTLVRNGKVVAESPNFGDIAATELPAGEAKYTFRSSMTRQTYAAFSTKTELSWTFSSAAAETLPPMIGVSYQPKVNRDNVAERKPVSVLPFTVDRGAKKVELQVSGDGGKTWHRASVTRSGSSYRAFFVTPKNATTISLKTHVVDAAGNTTDLTTIGAYLQ</sequence>
<evidence type="ECO:0000256" key="1">
    <source>
        <dbReference type="ARBA" id="ARBA00011073"/>
    </source>
</evidence>
<evidence type="ECO:0000313" key="11">
    <source>
        <dbReference type="Proteomes" id="UP000295124"/>
    </source>
</evidence>
<dbReference type="PROSITE" id="PS00136">
    <property type="entry name" value="SUBTILASE_ASP"/>
    <property type="match status" value="1"/>
</dbReference>
<feature type="signal peptide" evidence="8">
    <location>
        <begin position="1"/>
        <end position="36"/>
    </location>
</feature>
<evidence type="ECO:0000256" key="4">
    <source>
        <dbReference type="ARBA" id="ARBA00022825"/>
    </source>
</evidence>
<dbReference type="PROSITE" id="PS51892">
    <property type="entry name" value="SUBTILASE"/>
    <property type="match status" value="1"/>
</dbReference>
<dbReference type="InterPro" id="IPR022398">
    <property type="entry name" value="Peptidase_S8_His-AS"/>
</dbReference>
<dbReference type="InterPro" id="IPR006311">
    <property type="entry name" value="TAT_signal"/>
</dbReference>
<dbReference type="PANTHER" id="PTHR43806">
    <property type="entry name" value="PEPTIDASE S8"/>
    <property type="match status" value="1"/>
</dbReference>
<feature type="active site" description="Charge relay system" evidence="5 6">
    <location>
        <position position="438"/>
    </location>
</feature>
<accession>A0A4R4ZLG5</accession>
<evidence type="ECO:0000256" key="5">
    <source>
        <dbReference type="PIRSR" id="PIRSR615500-1"/>
    </source>
</evidence>
<reference evidence="10 11" key="1">
    <citation type="submission" date="2019-03" db="EMBL/GenBank/DDBJ databases">
        <title>Draft genome sequences of novel Actinobacteria.</title>
        <authorList>
            <person name="Sahin N."/>
            <person name="Ay H."/>
            <person name="Saygin H."/>
        </authorList>
    </citation>
    <scope>NUCLEOTIDE SEQUENCE [LARGE SCALE GENOMIC DNA]</scope>
    <source>
        <strain evidence="10 11">JCM 13523</strain>
    </source>
</reference>
<gene>
    <name evidence="10" type="ORF">E1263_15240</name>
</gene>
<keyword evidence="3 6" id="KW-0378">Hydrolase</keyword>
<dbReference type="InterPro" id="IPR050131">
    <property type="entry name" value="Peptidase_S8_subtilisin-like"/>
</dbReference>
<dbReference type="Proteomes" id="UP000295124">
    <property type="component" value="Unassembled WGS sequence"/>
</dbReference>
<dbReference type="GO" id="GO:0004252">
    <property type="term" value="F:serine-type endopeptidase activity"/>
    <property type="evidence" value="ECO:0007669"/>
    <property type="project" value="UniProtKB-UniRule"/>
</dbReference>
<evidence type="ECO:0000256" key="2">
    <source>
        <dbReference type="ARBA" id="ARBA00022670"/>
    </source>
</evidence>
<keyword evidence="4 6" id="KW-0720">Serine protease</keyword>
<proteinExistence type="inferred from homology"/>
<comment type="similarity">
    <text evidence="1 6 7">Belongs to the peptidase S8 family.</text>
</comment>
<keyword evidence="11" id="KW-1185">Reference proteome</keyword>
<evidence type="ECO:0000256" key="8">
    <source>
        <dbReference type="SAM" id="SignalP"/>
    </source>
</evidence>
<organism evidence="10 11">
    <name type="scientific">Kribbella antibiotica</name>
    <dbReference type="NCBI Taxonomy" id="190195"/>
    <lineage>
        <taxon>Bacteria</taxon>
        <taxon>Bacillati</taxon>
        <taxon>Actinomycetota</taxon>
        <taxon>Actinomycetes</taxon>
        <taxon>Propionibacteriales</taxon>
        <taxon>Kribbellaceae</taxon>
        <taxon>Kribbella</taxon>
    </lineage>
</organism>
<dbReference type="InterPro" id="IPR000209">
    <property type="entry name" value="Peptidase_S8/S53_dom"/>
</dbReference>
<feature type="active site" description="Charge relay system" evidence="5 6">
    <location>
        <position position="262"/>
    </location>
</feature>
<dbReference type="PROSITE" id="PS00137">
    <property type="entry name" value="SUBTILASE_HIS"/>
    <property type="match status" value="1"/>
</dbReference>
<dbReference type="PROSITE" id="PS00138">
    <property type="entry name" value="SUBTILASE_SER"/>
    <property type="match status" value="1"/>
</dbReference>
<name>A0A4R4ZLG5_9ACTN</name>
<dbReference type="GO" id="GO:0005975">
    <property type="term" value="P:carbohydrate metabolic process"/>
    <property type="evidence" value="ECO:0007669"/>
    <property type="project" value="UniProtKB-ARBA"/>
</dbReference>
<dbReference type="InterPro" id="IPR015500">
    <property type="entry name" value="Peptidase_S8_subtilisin-rel"/>
</dbReference>
<comment type="caution">
    <text evidence="10">The sequence shown here is derived from an EMBL/GenBank/DDBJ whole genome shotgun (WGS) entry which is preliminary data.</text>
</comment>
<feature type="active site" description="Charge relay system" evidence="5 6">
    <location>
        <position position="231"/>
    </location>
</feature>
<evidence type="ECO:0000256" key="7">
    <source>
        <dbReference type="RuleBase" id="RU003355"/>
    </source>
</evidence>
<keyword evidence="8" id="KW-0732">Signal</keyword>
<evidence type="ECO:0000259" key="9">
    <source>
        <dbReference type="Pfam" id="PF00082"/>
    </source>
</evidence>
<dbReference type="InterPro" id="IPR013783">
    <property type="entry name" value="Ig-like_fold"/>
</dbReference>
<dbReference type="SUPFAM" id="SSF52743">
    <property type="entry name" value="Subtilisin-like"/>
    <property type="match status" value="1"/>
</dbReference>
<keyword evidence="2 6" id="KW-0645">Protease</keyword>
<dbReference type="InterPro" id="IPR023827">
    <property type="entry name" value="Peptidase_S8_Asp-AS"/>
</dbReference>
<protein>
    <recommendedName>
        <fullName evidence="9">Peptidase S8/S53 domain-containing protein</fullName>
    </recommendedName>
</protein>
<dbReference type="PRINTS" id="PR00723">
    <property type="entry name" value="SUBTILISIN"/>
</dbReference>
<evidence type="ECO:0000256" key="6">
    <source>
        <dbReference type="PROSITE-ProRule" id="PRU01240"/>
    </source>
</evidence>
<dbReference type="OrthoDB" id="5167143at2"/>
<dbReference type="EMBL" id="SMKX01000036">
    <property type="protein sequence ID" value="TDD59395.1"/>
    <property type="molecule type" value="Genomic_DNA"/>
</dbReference>
<dbReference type="InterPro" id="IPR036852">
    <property type="entry name" value="Peptidase_S8/S53_dom_sf"/>
</dbReference>
<dbReference type="AlphaFoldDB" id="A0A4R4ZLG5"/>
<dbReference type="Gene3D" id="2.60.40.10">
    <property type="entry name" value="Immunoglobulins"/>
    <property type="match status" value="1"/>
</dbReference>
<feature type="domain" description="Peptidase S8/S53" evidence="9">
    <location>
        <begin position="222"/>
        <end position="485"/>
    </location>
</feature>
<dbReference type="Gene3D" id="3.40.50.200">
    <property type="entry name" value="Peptidase S8/S53 domain"/>
    <property type="match status" value="1"/>
</dbReference>
<dbReference type="GO" id="GO:0006508">
    <property type="term" value="P:proteolysis"/>
    <property type="evidence" value="ECO:0007669"/>
    <property type="project" value="UniProtKB-KW"/>
</dbReference>
<evidence type="ECO:0000256" key="3">
    <source>
        <dbReference type="ARBA" id="ARBA00022801"/>
    </source>
</evidence>